<evidence type="ECO:0000313" key="11">
    <source>
        <dbReference type="Proteomes" id="UP000284908"/>
    </source>
</evidence>
<feature type="transmembrane region" description="Helical" evidence="9">
    <location>
        <begin position="305"/>
        <end position="323"/>
    </location>
</feature>
<dbReference type="InterPro" id="IPR030923">
    <property type="entry name" value="LptG"/>
</dbReference>
<proteinExistence type="inferred from homology"/>
<feature type="transmembrane region" description="Helical" evidence="9">
    <location>
        <begin position="7"/>
        <end position="28"/>
    </location>
</feature>
<comment type="caution">
    <text evidence="10">The sequence shown here is derived from an EMBL/GenBank/DDBJ whole genome shotgun (WGS) entry which is preliminary data.</text>
</comment>
<dbReference type="InterPro" id="IPR005495">
    <property type="entry name" value="LptG/LptF_permease"/>
</dbReference>
<dbReference type="PANTHER" id="PTHR33529:SF2">
    <property type="entry name" value="LIPOPOLYSACCHARIDE EXPORT SYSTEM PERMEASE PROTEIN LPTG"/>
    <property type="match status" value="1"/>
</dbReference>
<comment type="subcellular location">
    <subcellularLocation>
        <location evidence="2">Cell membrane</location>
        <topology evidence="2">Multi-pass membrane protein</topology>
    </subcellularLocation>
</comment>
<dbReference type="AlphaFoldDB" id="A0A419NB29"/>
<feature type="transmembrane region" description="Helical" evidence="9">
    <location>
        <begin position="275"/>
        <end position="293"/>
    </location>
</feature>
<reference evidence="10 11" key="1">
    <citation type="submission" date="2018-09" db="EMBL/GenBank/DDBJ databases">
        <authorList>
            <person name="Le Fleche-Mateos A."/>
        </authorList>
    </citation>
    <scope>NUCLEOTIDE SEQUENCE [LARGE SCALE GENOMIC DNA]</scope>
    <source>
        <strain evidence="10 11">DSM 27399</strain>
    </source>
</reference>
<dbReference type="PANTHER" id="PTHR33529">
    <property type="entry name" value="SLR0882 PROTEIN-RELATED"/>
    <property type="match status" value="1"/>
</dbReference>
<keyword evidence="6 9" id="KW-1133">Transmembrane helix</keyword>
<accession>A0A419NB29</accession>
<comment type="subunit">
    <text evidence="8">Component of the lipopolysaccharide transport and assembly complex. The LptBFG transporter is composed of two ATP-binding proteins (LptB) and two transmembrane proteins (LptF and LptG).</text>
</comment>
<comment type="similarity">
    <text evidence="3">Belongs to the LptF/LptG family.</text>
</comment>
<dbReference type="GO" id="GO:0015920">
    <property type="term" value="P:lipopolysaccharide transport"/>
    <property type="evidence" value="ECO:0007669"/>
    <property type="project" value="TreeGrafter"/>
</dbReference>
<dbReference type="Proteomes" id="UP000284908">
    <property type="component" value="Unassembled WGS sequence"/>
</dbReference>
<evidence type="ECO:0000313" key="10">
    <source>
        <dbReference type="EMBL" id="RJT45094.1"/>
    </source>
</evidence>
<evidence type="ECO:0000256" key="7">
    <source>
        <dbReference type="ARBA" id="ARBA00023136"/>
    </source>
</evidence>
<evidence type="ECO:0000256" key="1">
    <source>
        <dbReference type="ARBA" id="ARBA00002265"/>
    </source>
</evidence>
<feature type="transmembrane region" description="Helical" evidence="9">
    <location>
        <begin position="96"/>
        <end position="117"/>
    </location>
</feature>
<evidence type="ECO:0000256" key="9">
    <source>
        <dbReference type="SAM" id="Phobius"/>
    </source>
</evidence>
<keyword evidence="11" id="KW-1185">Reference proteome</keyword>
<sequence>MNIFSRYLIRNIFTGFAAAAALLIPLFTTFDFINELDDVSSNGYRWELALLVVLMRLPRCLIDLSPFIALLGGIVGLGQLSKTLELTAMRVAGLSVFRISLVVLCSGLIMSSALSALDEWVASPLQQRALQIKDTAFARSDKTVPTMNALWARRDNEFVMVKTIDPDNHPVGIEIFRYNPDLSLMSYIYAENATPKNNGTWILHNVNQKSWASGQESGNSVVSLEWPSIFTNTHLNELTMPGDSFSVRQLNHFIRYLKNTSQPALEFELALWQKMGRPILVLAMLLLAVPFTFGNPRSPGLGSRLAIGVIVGLFTYIMDQIIVNLGLLLSLNAVLTAIAPPSFILALAFVLIHRFNKQQ</sequence>
<organism evidence="10 11">
    <name type="scientific">Rahnella woolbedingensis</name>
    <dbReference type="NCBI Taxonomy" id="1510574"/>
    <lineage>
        <taxon>Bacteria</taxon>
        <taxon>Pseudomonadati</taxon>
        <taxon>Pseudomonadota</taxon>
        <taxon>Gammaproteobacteria</taxon>
        <taxon>Enterobacterales</taxon>
        <taxon>Yersiniaceae</taxon>
        <taxon>Rahnella</taxon>
    </lineage>
</organism>
<dbReference type="OrthoDB" id="9776227at2"/>
<evidence type="ECO:0000256" key="5">
    <source>
        <dbReference type="ARBA" id="ARBA00022692"/>
    </source>
</evidence>
<feature type="transmembrane region" description="Helical" evidence="9">
    <location>
        <begin position="329"/>
        <end position="352"/>
    </location>
</feature>
<dbReference type="NCBIfam" id="TIGR04408">
    <property type="entry name" value="LptG_lptG"/>
    <property type="match status" value="1"/>
</dbReference>
<evidence type="ECO:0000256" key="4">
    <source>
        <dbReference type="ARBA" id="ARBA00022475"/>
    </source>
</evidence>
<evidence type="ECO:0000256" key="3">
    <source>
        <dbReference type="ARBA" id="ARBA00007725"/>
    </source>
</evidence>
<feature type="transmembrane region" description="Helical" evidence="9">
    <location>
        <begin position="48"/>
        <end position="75"/>
    </location>
</feature>
<keyword evidence="5 9" id="KW-0812">Transmembrane</keyword>
<keyword evidence="4" id="KW-1003">Cell membrane</keyword>
<dbReference type="GO" id="GO:0043190">
    <property type="term" value="C:ATP-binding cassette (ABC) transporter complex"/>
    <property type="evidence" value="ECO:0007669"/>
    <property type="project" value="InterPro"/>
</dbReference>
<comment type="function">
    <text evidence="1">Part of the ABC transporter complex LptBFG involved in the translocation of lipopolysaccharide (LPS) from the inner membrane to the outer membrane.</text>
</comment>
<protein>
    <submittedName>
        <fullName evidence="10">LPS export ABC transporter permease LptG</fullName>
    </submittedName>
</protein>
<keyword evidence="7 9" id="KW-0472">Membrane</keyword>
<evidence type="ECO:0000256" key="8">
    <source>
        <dbReference type="ARBA" id="ARBA00026081"/>
    </source>
</evidence>
<gene>
    <name evidence="10" type="primary">lptG</name>
    <name evidence="10" type="ORF">D6C13_08370</name>
</gene>
<dbReference type="GO" id="GO:0055085">
    <property type="term" value="P:transmembrane transport"/>
    <property type="evidence" value="ECO:0007669"/>
    <property type="project" value="InterPro"/>
</dbReference>
<name>A0A419NB29_9GAMM</name>
<dbReference type="EMBL" id="RAHH01000008">
    <property type="protein sequence ID" value="RJT45094.1"/>
    <property type="molecule type" value="Genomic_DNA"/>
</dbReference>
<dbReference type="RefSeq" id="WP_120132328.1">
    <property type="nucleotide sequence ID" value="NZ_RAHH01000008.1"/>
</dbReference>
<evidence type="ECO:0000256" key="6">
    <source>
        <dbReference type="ARBA" id="ARBA00022989"/>
    </source>
</evidence>
<evidence type="ECO:0000256" key="2">
    <source>
        <dbReference type="ARBA" id="ARBA00004651"/>
    </source>
</evidence>
<dbReference type="Pfam" id="PF03739">
    <property type="entry name" value="LptF_LptG"/>
    <property type="match status" value="1"/>
</dbReference>